<keyword evidence="3" id="KW-1185">Reference proteome</keyword>
<dbReference type="OrthoDB" id="1111074at2"/>
<evidence type="ECO:0000313" key="2">
    <source>
        <dbReference type="EMBL" id="ANH84130.1"/>
    </source>
</evidence>
<dbReference type="RefSeq" id="WP_067762415.1">
    <property type="nucleotide sequence ID" value="NZ_CP015772.1"/>
</dbReference>
<sequence>MKYIANLFVIISIAAAINSCTKDTYKYYPGGVPYDVISVLDVRPLYKGQDVTLTKENLYGATKLAAVVVSDHTEGNLPEGLLVVQDSRRLNTLRGISVDLGAAAAKYHPGDSVMIDIAGSMLTRKNGILTITGVTESKVSTMGKGILSVNAINVSELLANPDNYESTLCIINKSSFHPSLGPGEGIGGAKTINDGFGDLTLYTDPGVSYADNAPYALAAYVGIPFTTTDGSVQLRTRDGDDIVDMGSSAQDLIISGFMGDPKGGDGGNEYVQMIATKDIDFAETPYSIVFCNNAGASTPELDAGWATGGMRTIKWNITSGKALKGEFFYFGFQNRKINGNAGTVSFPAETNWYQKTYNTKDGTTNPGDGGLVHASVFGTSGPWANSGNACGVALFKDTIVTETSVPEDVLFVAAGGTIYDPGRTPVLGYRICNNDWYSMYSVAIDPATYKPVVVPYLYYRSTGNTTNMPYAVNEAHPTASTDAGLFNMMGGVYNITLGRWTTARKQVVVELFQKTEDGHTAATIADIESGRGGPNDASVTKIEE</sequence>
<dbReference type="STRING" id="1176587.A8C56_21575"/>
<dbReference type="Pfam" id="PF18942">
    <property type="entry name" value="DUF5689"/>
    <property type="match status" value="1"/>
</dbReference>
<gene>
    <name evidence="2" type="ORF">A8C56_21575</name>
</gene>
<dbReference type="KEGG" id="nia:A8C56_21575"/>
<dbReference type="EMBL" id="CP015772">
    <property type="protein sequence ID" value="ANH84130.1"/>
    <property type="molecule type" value="Genomic_DNA"/>
</dbReference>
<proteinExistence type="predicted"/>
<evidence type="ECO:0000313" key="3">
    <source>
        <dbReference type="Proteomes" id="UP000077667"/>
    </source>
</evidence>
<reference evidence="2 3" key="1">
    <citation type="submission" date="2016-05" db="EMBL/GenBank/DDBJ databases">
        <title>Niabella ginsenosidivorans BS26 whole genome sequencing.</title>
        <authorList>
            <person name="Im W.T."/>
            <person name="Siddiqi M.Z."/>
        </authorList>
    </citation>
    <scope>NUCLEOTIDE SEQUENCE [LARGE SCALE GENOMIC DNA]</scope>
    <source>
        <strain evidence="2 3">BS26</strain>
    </source>
</reference>
<dbReference type="Proteomes" id="UP000077667">
    <property type="component" value="Chromosome"/>
</dbReference>
<name>A0A1A9IBI9_9BACT</name>
<accession>A0A1A9IBI9</accession>
<evidence type="ECO:0000259" key="1">
    <source>
        <dbReference type="Pfam" id="PF18942"/>
    </source>
</evidence>
<feature type="domain" description="DUF5689" evidence="1">
    <location>
        <begin position="36"/>
        <end position="242"/>
    </location>
</feature>
<dbReference type="AlphaFoldDB" id="A0A1A9IBI9"/>
<dbReference type="InterPro" id="IPR043744">
    <property type="entry name" value="DUF5689"/>
</dbReference>
<protein>
    <recommendedName>
        <fullName evidence="1">DUF5689 domain-containing protein</fullName>
    </recommendedName>
</protein>
<organism evidence="2 3">
    <name type="scientific">Niabella ginsenosidivorans</name>
    <dbReference type="NCBI Taxonomy" id="1176587"/>
    <lineage>
        <taxon>Bacteria</taxon>
        <taxon>Pseudomonadati</taxon>
        <taxon>Bacteroidota</taxon>
        <taxon>Chitinophagia</taxon>
        <taxon>Chitinophagales</taxon>
        <taxon>Chitinophagaceae</taxon>
        <taxon>Niabella</taxon>
    </lineage>
</organism>